<feature type="compositionally biased region" description="Low complexity" evidence="1">
    <location>
        <begin position="437"/>
        <end position="447"/>
    </location>
</feature>
<dbReference type="AlphaFoldDB" id="A0A9N8D9Y8"/>
<feature type="region of interest" description="Disordered" evidence="1">
    <location>
        <begin position="326"/>
        <end position="346"/>
    </location>
</feature>
<feature type="compositionally biased region" description="Low complexity" evidence="1">
    <location>
        <begin position="106"/>
        <end position="122"/>
    </location>
</feature>
<feature type="region of interest" description="Disordered" evidence="1">
    <location>
        <begin position="394"/>
        <end position="516"/>
    </location>
</feature>
<proteinExistence type="predicted"/>
<name>A0A9N8D9Y8_9STRA</name>
<evidence type="ECO:0000256" key="1">
    <source>
        <dbReference type="SAM" id="MobiDB-lite"/>
    </source>
</evidence>
<sequence length="529" mass="58737">MNDSGYEQYYGDEGEDEFYEETAAVAPRGGTAGPRRSVPEVIHGQVRVPPPTALQTAKLQEDHNHDLLNNKDGQHQQQATSSNAIPTTMSVNYLGNPQGNISTNRSSPTPITPSSSSSSSSTCRDQDIISPSLVTDNEDVQDEDSEADRNPRDITSSGIPNPDSRPVPMTPQTNSYYASTSANTNTNTNTYQGSQQQNAPSSTIATTNPYNHMYGYGHHHHNPTANSNFLAAPANPFSRQQHNDQIMEEEEGQDSFSSIQQQHLPIYFNNHSTSLGSTPAATAAHAFDDSLRANDPLDSISTHGERTVDSTTASTASLLESNQGYNQNYHNVNNINNSNNHSYQHQETYSHNNTLLVDQSGWNYQTQQQQQQQQQQYSQTISDTRYGGHYHQEATSYETSEPQARPGYPADHNYNQQQQYHNSSQNPRQHEEGNWRQQQHQQQQQQQPAASTRPRLPSTGDTCHPADVTRPAISYSGRDDALMSDRSQPANVTRPSYLSGNDVAMSDRSQPAHVTRPAIMRLTPEMRLP</sequence>
<feature type="compositionally biased region" description="Low complexity" evidence="1">
    <location>
        <begin position="412"/>
        <end position="426"/>
    </location>
</feature>
<organism evidence="2 3">
    <name type="scientific">Seminavis robusta</name>
    <dbReference type="NCBI Taxonomy" id="568900"/>
    <lineage>
        <taxon>Eukaryota</taxon>
        <taxon>Sar</taxon>
        <taxon>Stramenopiles</taxon>
        <taxon>Ochrophyta</taxon>
        <taxon>Bacillariophyta</taxon>
        <taxon>Bacillariophyceae</taxon>
        <taxon>Bacillariophycidae</taxon>
        <taxon>Naviculales</taxon>
        <taxon>Naviculaceae</taxon>
        <taxon>Seminavis</taxon>
    </lineage>
</organism>
<feature type="compositionally biased region" description="Acidic residues" evidence="1">
    <location>
        <begin position="136"/>
        <end position="146"/>
    </location>
</feature>
<dbReference type="Proteomes" id="UP001153069">
    <property type="component" value="Unassembled WGS sequence"/>
</dbReference>
<keyword evidence="3" id="KW-1185">Reference proteome</keyword>
<feature type="region of interest" description="Disordered" evidence="1">
    <location>
        <begin position="26"/>
        <end position="205"/>
    </location>
</feature>
<dbReference type="EMBL" id="CAICTM010000046">
    <property type="protein sequence ID" value="CAB9498819.1"/>
    <property type="molecule type" value="Genomic_DNA"/>
</dbReference>
<protein>
    <submittedName>
        <fullName evidence="2">Uncharacterized protein</fullName>
    </submittedName>
</protein>
<evidence type="ECO:0000313" key="2">
    <source>
        <dbReference type="EMBL" id="CAB9498819.1"/>
    </source>
</evidence>
<feature type="compositionally biased region" description="Basic and acidic residues" evidence="1">
    <location>
        <begin position="59"/>
        <end position="74"/>
    </location>
</feature>
<reference evidence="2" key="1">
    <citation type="submission" date="2020-06" db="EMBL/GenBank/DDBJ databases">
        <authorList>
            <consortium name="Plant Systems Biology data submission"/>
        </authorList>
    </citation>
    <scope>NUCLEOTIDE SEQUENCE</scope>
    <source>
        <strain evidence="2">D6</strain>
    </source>
</reference>
<feature type="compositionally biased region" description="Low complexity" evidence="1">
    <location>
        <begin position="173"/>
        <end position="198"/>
    </location>
</feature>
<gene>
    <name evidence="2" type="ORF">SEMRO_46_G027410.1</name>
</gene>
<comment type="caution">
    <text evidence="2">The sequence shown here is derived from an EMBL/GenBank/DDBJ whole genome shotgun (WGS) entry which is preliminary data.</text>
</comment>
<feature type="compositionally biased region" description="Polar residues" evidence="1">
    <location>
        <begin position="75"/>
        <end position="105"/>
    </location>
</feature>
<evidence type="ECO:0000313" key="3">
    <source>
        <dbReference type="Proteomes" id="UP001153069"/>
    </source>
</evidence>
<accession>A0A9N8D9Y8</accession>
<feature type="compositionally biased region" description="Polar residues" evidence="1">
    <location>
        <begin position="485"/>
        <end position="499"/>
    </location>
</feature>